<keyword evidence="11" id="KW-1185">Reference proteome</keyword>
<feature type="transmembrane region" description="Helical" evidence="8">
    <location>
        <begin position="60"/>
        <end position="83"/>
    </location>
</feature>
<dbReference type="Pfam" id="PF12821">
    <property type="entry name" value="ThrE_2"/>
    <property type="match status" value="1"/>
</dbReference>
<dbReference type="GO" id="GO:0015744">
    <property type="term" value="P:succinate transport"/>
    <property type="evidence" value="ECO:0007669"/>
    <property type="project" value="TreeGrafter"/>
</dbReference>
<evidence type="ECO:0000256" key="7">
    <source>
        <dbReference type="ARBA" id="ARBA00034125"/>
    </source>
</evidence>
<dbReference type="Proteomes" id="UP000005546">
    <property type="component" value="Unassembled WGS sequence"/>
</dbReference>
<dbReference type="RefSeq" id="WP_008627035.1">
    <property type="nucleotide sequence ID" value="NZ_GL883846.1"/>
</dbReference>
<dbReference type="EMBL" id="AFBR01000046">
    <property type="protein sequence ID" value="EGG54150.1"/>
    <property type="molecule type" value="Genomic_DNA"/>
</dbReference>
<evidence type="ECO:0000256" key="3">
    <source>
        <dbReference type="ARBA" id="ARBA00022519"/>
    </source>
</evidence>
<dbReference type="AlphaFoldDB" id="F3QU65"/>
<evidence type="ECO:0000256" key="6">
    <source>
        <dbReference type="ARBA" id="ARBA00023136"/>
    </source>
</evidence>
<evidence type="ECO:0000313" key="11">
    <source>
        <dbReference type="Proteomes" id="UP000005546"/>
    </source>
</evidence>
<sequence length="167" mass="18475">MALTMMTYLFNILQDGFFAAIAAIGFASISNPPRQAYKYCALIAALGHATRYVLTHNAYGEMHLIGASFIASLVIGVLTVFLAPRAKCPAETFSFPALLPMIPGMYAYRTIEALLLCLTYQEEHAFNHYFYLLSYNGLTCTFIILGMVVGATLPIFLFKNTSFKATR</sequence>
<feature type="transmembrane region" description="Helical" evidence="8">
    <location>
        <begin position="133"/>
        <end position="158"/>
    </location>
</feature>
<keyword evidence="4 8" id="KW-0812">Transmembrane</keyword>
<evidence type="ECO:0000259" key="9">
    <source>
        <dbReference type="Pfam" id="PF12821"/>
    </source>
</evidence>
<organism evidence="10 11">
    <name type="scientific">Paraprevotella xylaniphila YIT 11841</name>
    <dbReference type="NCBI Taxonomy" id="762982"/>
    <lineage>
        <taxon>Bacteria</taxon>
        <taxon>Pseudomonadati</taxon>
        <taxon>Bacteroidota</taxon>
        <taxon>Bacteroidia</taxon>
        <taxon>Bacteroidales</taxon>
        <taxon>Prevotellaceae</taxon>
        <taxon>Paraprevotella</taxon>
    </lineage>
</organism>
<keyword evidence="6 8" id="KW-0472">Membrane</keyword>
<accession>F3QU65</accession>
<dbReference type="InterPro" id="IPR050539">
    <property type="entry name" value="ThrE_Dicarb/AminoAcid_Exp"/>
</dbReference>
<proteinExistence type="inferred from homology"/>
<comment type="similarity">
    <text evidence="7">Belongs to the ThrE exporter (TC 2.A.79) family.</text>
</comment>
<evidence type="ECO:0000256" key="8">
    <source>
        <dbReference type="SAM" id="Phobius"/>
    </source>
</evidence>
<feature type="domain" description="Threonine/Serine exporter ThrE" evidence="9">
    <location>
        <begin position="16"/>
        <end position="155"/>
    </location>
</feature>
<reference evidence="10 11" key="1">
    <citation type="submission" date="2011-02" db="EMBL/GenBank/DDBJ databases">
        <authorList>
            <person name="Weinstock G."/>
            <person name="Sodergren E."/>
            <person name="Clifton S."/>
            <person name="Fulton L."/>
            <person name="Fulton B."/>
            <person name="Courtney L."/>
            <person name="Fronick C."/>
            <person name="Harrison M."/>
            <person name="Strong C."/>
            <person name="Farmer C."/>
            <person name="Delahaunty K."/>
            <person name="Markovic C."/>
            <person name="Hall O."/>
            <person name="Minx P."/>
            <person name="Tomlinson C."/>
            <person name="Mitreva M."/>
            <person name="Hou S."/>
            <person name="Chen J."/>
            <person name="Wollam A."/>
            <person name="Pepin K.H."/>
            <person name="Johnson M."/>
            <person name="Bhonagiri V."/>
            <person name="Zhang X."/>
            <person name="Suruliraj S."/>
            <person name="Warren W."/>
            <person name="Chinwalla A."/>
            <person name="Mardis E.R."/>
            <person name="Wilson R.K."/>
        </authorList>
    </citation>
    <scope>NUCLEOTIDE SEQUENCE [LARGE SCALE GENOMIC DNA]</scope>
    <source>
        <strain evidence="10 11">YIT 11841</strain>
    </source>
</reference>
<dbReference type="PANTHER" id="PTHR34390:SF1">
    <property type="entry name" value="SUCCINATE TRANSPORTER SUBUNIT YJJB-RELATED"/>
    <property type="match status" value="1"/>
</dbReference>
<dbReference type="HOGENOM" id="CLU_117642_1_0_10"/>
<dbReference type="OrthoDB" id="9810047at2"/>
<evidence type="ECO:0000256" key="5">
    <source>
        <dbReference type="ARBA" id="ARBA00022989"/>
    </source>
</evidence>
<feature type="transmembrane region" description="Helical" evidence="8">
    <location>
        <begin position="95"/>
        <end position="121"/>
    </location>
</feature>
<feature type="transmembrane region" description="Helical" evidence="8">
    <location>
        <begin position="6"/>
        <end position="29"/>
    </location>
</feature>
<evidence type="ECO:0000256" key="4">
    <source>
        <dbReference type="ARBA" id="ARBA00022692"/>
    </source>
</evidence>
<gene>
    <name evidence="10" type="ORF">HMPREF9442_01736</name>
</gene>
<dbReference type="PANTHER" id="PTHR34390">
    <property type="entry name" value="UPF0442 PROTEIN YJJB-RELATED"/>
    <property type="match status" value="1"/>
</dbReference>
<dbReference type="STRING" id="762982.HMPREF9442_01736"/>
<comment type="caution">
    <text evidence="10">The sequence shown here is derived from an EMBL/GenBank/DDBJ whole genome shotgun (WGS) entry which is preliminary data.</text>
</comment>
<keyword evidence="2" id="KW-1003">Cell membrane</keyword>
<keyword evidence="5 8" id="KW-1133">Transmembrane helix</keyword>
<keyword evidence="3" id="KW-0997">Cell inner membrane</keyword>
<comment type="subcellular location">
    <subcellularLocation>
        <location evidence="1">Cell membrane</location>
        <topology evidence="1">Multi-pass membrane protein</topology>
    </subcellularLocation>
</comment>
<dbReference type="eggNOG" id="COG3610">
    <property type="taxonomic scope" value="Bacteria"/>
</dbReference>
<name>F3QU65_9BACT</name>
<evidence type="ECO:0000256" key="1">
    <source>
        <dbReference type="ARBA" id="ARBA00004651"/>
    </source>
</evidence>
<dbReference type="InterPro" id="IPR024528">
    <property type="entry name" value="ThrE_2"/>
</dbReference>
<protein>
    <recommendedName>
        <fullName evidence="9">Threonine/Serine exporter ThrE domain-containing protein</fullName>
    </recommendedName>
</protein>
<evidence type="ECO:0000313" key="10">
    <source>
        <dbReference type="EMBL" id="EGG54150.1"/>
    </source>
</evidence>
<dbReference type="GO" id="GO:0005886">
    <property type="term" value="C:plasma membrane"/>
    <property type="evidence" value="ECO:0007669"/>
    <property type="project" value="UniProtKB-SubCell"/>
</dbReference>
<evidence type="ECO:0000256" key="2">
    <source>
        <dbReference type="ARBA" id="ARBA00022475"/>
    </source>
</evidence>